<reference evidence="2 3" key="1">
    <citation type="journal article" date="2009" name="Nat. Genet.">
        <title>The genome of the cucumber, Cucumis sativus L.</title>
        <authorList>
            <person name="Huang S."/>
            <person name="Li R."/>
            <person name="Zhang Z."/>
            <person name="Li L."/>
            <person name="Gu X."/>
            <person name="Fan W."/>
            <person name="Lucas W.J."/>
            <person name="Wang X."/>
            <person name="Xie B."/>
            <person name="Ni P."/>
            <person name="Ren Y."/>
            <person name="Zhu H."/>
            <person name="Li J."/>
            <person name="Lin K."/>
            <person name="Jin W."/>
            <person name="Fei Z."/>
            <person name="Li G."/>
            <person name="Staub J."/>
            <person name="Kilian A."/>
            <person name="van der Vossen E.A."/>
            <person name="Wu Y."/>
            <person name="Guo J."/>
            <person name="He J."/>
            <person name="Jia Z."/>
            <person name="Ren Y."/>
            <person name="Tian G."/>
            <person name="Lu Y."/>
            <person name="Ruan J."/>
            <person name="Qian W."/>
            <person name="Wang M."/>
            <person name="Huang Q."/>
            <person name="Li B."/>
            <person name="Xuan Z."/>
            <person name="Cao J."/>
            <person name="Asan"/>
            <person name="Wu Z."/>
            <person name="Zhang J."/>
            <person name="Cai Q."/>
            <person name="Bai Y."/>
            <person name="Zhao B."/>
            <person name="Han Y."/>
            <person name="Li Y."/>
            <person name="Li X."/>
            <person name="Wang S."/>
            <person name="Shi Q."/>
            <person name="Liu S."/>
            <person name="Cho W.K."/>
            <person name="Kim J.Y."/>
            <person name="Xu Y."/>
            <person name="Heller-Uszynska K."/>
            <person name="Miao H."/>
            <person name="Cheng Z."/>
            <person name="Zhang S."/>
            <person name="Wu J."/>
            <person name="Yang Y."/>
            <person name="Kang H."/>
            <person name="Li M."/>
            <person name="Liang H."/>
            <person name="Ren X."/>
            <person name="Shi Z."/>
            <person name="Wen M."/>
            <person name="Jian M."/>
            <person name="Yang H."/>
            <person name="Zhang G."/>
            <person name="Yang Z."/>
            <person name="Chen R."/>
            <person name="Liu S."/>
            <person name="Li J."/>
            <person name="Ma L."/>
            <person name="Liu H."/>
            <person name="Zhou Y."/>
            <person name="Zhao J."/>
            <person name="Fang X."/>
            <person name="Li G."/>
            <person name="Fang L."/>
            <person name="Li Y."/>
            <person name="Liu D."/>
            <person name="Zheng H."/>
            <person name="Zhang Y."/>
            <person name="Qin N."/>
            <person name="Li Z."/>
            <person name="Yang G."/>
            <person name="Yang S."/>
            <person name="Bolund L."/>
            <person name="Kristiansen K."/>
            <person name="Zheng H."/>
            <person name="Li S."/>
            <person name="Zhang X."/>
            <person name="Yang H."/>
            <person name="Wang J."/>
            <person name="Sun R."/>
            <person name="Zhang B."/>
            <person name="Jiang S."/>
            <person name="Wang J."/>
            <person name="Du Y."/>
            <person name="Li S."/>
        </authorList>
    </citation>
    <scope>NUCLEOTIDE SEQUENCE [LARGE SCALE GENOMIC DNA]</scope>
    <source>
        <strain evidence="3">cv. 9930</strain>
    </source>
</reference>
<organism evidence="2 3">
    <name type="scientific">Cucumis sativus</name>
    <name type="common">Cucumber</name>
    <dbReference type="NCBI Taxonomy" id="3659"/>
    <lineage>
        <taxon>Eukaryota</taxon>
        <taxon>Viridiplantae</taxon>
        <taxon>Streptophyta</taxon>
        <taxon>Embryophyta</taxon>
        <taxon>Tracheophyta</taxon>
        <taxon>Spermatophyta</taxon>
        <taxon>Magnoliopsida</taxon>
        <taxon>eudicotyledons</taxon>
        <taxon>Gunneridae</taxon>
        <taxon>Pentapetalae</taxon>
        <taxon>rosids</taxon>
        <taxon>fabids</taxon>
        <taxon>Cucurbitales</taxon>
        <taxon>Cucurbitaceae</taxon>
        <taxon>Benincaseae</taxon>
        <taxon>Cucumis</taxon>
    </lineage>
</organism>
<accession>A0A0A0K698</accession>
<dbReference type="AlphaFoldDB" id="A0A0A0K698"/>
<dbReference type="PANTHER" id="PTHR33132">
    <property type="entry name" value="OSJNBB0118P14.9 PROTEIN"/>
    <property type="match status" value="1"/>
</dbReference>
<reference evidence="2 3" key="3">
    <citation type="journal article" date="2010" name="BMC Genomics">
        <title>Transcriptome sequencing and comparative analysis of cucumber flowers with different sex types.</title>
        <authorList>
            <person name="Guo S."/>
            <person name="Zheng Y."/>
            <person name="Joung J.G."/>
            <person name="Liu S."/>
            <person name="Zhang Z."/>
            <person name="Crasta O.R."/>
            <person name="Sobral B.W."/>
            <person name="Xu Y."/>
            <person name="Huang S."/>
            <person name="Fei Z."/>
        </authorList>
    </citation>
    <scope>NUCLEOTIDE SEQUENCE [LARGE SCALE GENOMIC DNA]</scope>
    <source>
        <strain evidence="3">cv. 9930</strain>
    </source>
</reference>
<gene>
    <name evidence="2" type="ORF">Csa_7G432210</name>
</gene>
<protein>
    <recommendedName>
        <fullName evidence="4">Serine-rich protein-related</fullName>
    </recommendedName>
</protein>
<feature type="region of interest" description="Disordered" evidence="1">
    <location>
        <begin position="25"/>
        <end position="58"/>
    </location>
</feature>
<dbReference type="PANTHER" id="PTHR33132:SF148">
    <property type="entry name" value="SERINE-RICH PROTEIN-RELATED"/>
    <property type="match status" value="1"/>
</dbReference>
<dbReference type="EMBL" id="CM002928">
    <property type="protein sequence ID" value="KGN45240.1"/>
    <property type="molecule type" value="Genomic_DNA"/>
</dbReference>
<keyword evidence="3" id="KW-1185">Reference proteome</keyword>
<evidence type="ECO:0000313" key="3">
    <source>
        <dbReference type="Proteomes" id="UP000029981"/>
    </source>
</evidence>
<evidence type="ECO:0008006" key="4">
    <source>
        <dbReference type="Google" id="ProtNLM"/>
    </source>
</evidence>
<dbReference type="eggNOG" id="ENOG502S9HC">
    <property type="taxonomic scope" value="Eukaryota"/>
</dbReference>
<dbReference type="Proteomes" id="UP000029981">
    <property type="component" value="Chromosome 7"/>
</dbReference>
<evidence type="ECO:0000256" key="1">
    <source>
        <dbReference type="SAM" id="MobiDB-lite"/>
    </source>
</evidence>
<evidence type="ECO:0000313" key="2">
    <source>
        <dbReference type="EMBL" id="KGN45240.1"/>
    </source>
</evidence>
<sequence length="105" mass="11372">MPNKTASSSRLCLCAPTTHPGSFRCSLHRRLSNSSHKTPPLPPPSPRGSQSKAAATTTDHHLLKAFLMQIVKPSSHDLQRRGSFEPKPSRFCSVVSASDPRLAVS</sequence>
<dbReference type="OMA" id="KPASHCI"/>
<reference evidence="2 3" key="2">
    <citation type="journal article" date="2009" name="PLoS ONE">
        <title>An integrated genetic and cytogenetic map of the cucumber genome.</title>
        <authorList>
            <person name="Ren Y."/>
            <person name="Zhang Z."/>
            <person name="Liu J."/>
            <person name="Staub J.E."/>
            <person name="Han Y."/>
            <person name="Cheng Z."/>
            <person name="Li X."/>
            <person name="Lu J."/>
            <person name="Miao H."/>
            <person name="Kang H."/>
            <person name="Xie B."/>
            <person name="Gu X."/>
            <person name="Wang X."/>
            <person name="Du Y."/>
            <person name="Jin W."/>
            <person name="Huang S."/>
        </authorList>
    </citation>
    <scope>NUCLEOTIDE SEQUENCE [LARGE SCALE GENOMIC DNA]</scope>
    <source>
        <strain evidence="3">cv. 9930</strain>
    </source>
</reference>
<dbReference type="Gramene" id="KGN45240">
    <property type="protein sequence ID" value="KGN45240"/>
    <property type="gene ID" value="Csa_7G432210"/>
</dbReference>
<dbReference type="STRING" id="3659.A0A0A0K698"/>
<proteinExistence type="predicted"/>
<reference evidence="2 3" key="4">
    <citation type="journal article" date="2011" name="BMC Genomics">
        <title>RNA-Seq improves annotation of protein-coding genes in the cucumber genome.</title>
        <authorList>
            <person name="Li Z."/>
            <person name="Zhang Z."/>
            <person name="Yan P."/>
            <person name="Huang S."/>
            <person name="Fei Z."/>
            <person name="Lin K."/>
        </authorList>
    </citation>
    <scope>NUCLEOTIDE SEQUENCE [LARGE SCALE GENOMIC DNA]</scope>
    <source>
        <strain evidence="3">cv. 9930</strain>
    </source>
</reference>
<name>A0A0A0K698_CUCSA</name>